<evidence type="ECO:0000256" key="5">
    <source>
        <dbReference type="ARBA" id="ARBA00022989"/>
    </source>
</evidence>
<sequence>MTTRTSSGAARNGLAKLAKGKGKLLLEIVLTVAAFFYFFPVLMMILGSFKSSMEAASFNKLWPEVWEFGNFRQVLSGDRILQSLKNSVCISFLSIFLTIMLAAIASFVMARRKSGFSAGAYFLFIAGLVAPLMYIPTIKTLQFLNLMNTLTGLILVVVATNLPFAVFLFTGFIKGIPRELDESAFVDGFGTTRIFLHIILPLLTPVITTQAILSLVGVWNDLSMPLFFLNDSSKWTLPMLVYNFISQYVRNWNLVYAFLIMVSLPVVALFIFGQKHFVSGLMSGAVKG</sequence>
<reference evidence="9 10" key="1">
    <citation type="submission" date="2020-04" db="EMBL/GenBank/DDBJ databases">
        <title>Genome sequencing of novel species.</title>
        <authorList>
            <person name="Heo J."/>
            <person name="Kim S.-J."/>
            <person name="Kim J.-S."/>
            <person name="Hong S.-B."/>
            <person name="Kwon S.-W."/>
        </authorList>
    </citation>
    <scope>NUCLEOTIDE SEQUENCE [LARGE SCALE GENOMIC DNA]</scope>
    <source>
        <strain evidence="9 10">MFER-1</strain>
    </source>
</reference>
<protein>
    <submittedName>
        <fullName evidence="9">Carbohydrate ABC transporter permease</fullName>
    </submittedName>
</protein>
<keyword evidence="5 7" id="KW-1133">Transmembrane helix</keyword>
<dbReference type="PANTHER" id="PTHR32243:SF24">
    <property type="entry name" value="DIACETYLCHITOBIOSE UPTAKE SYSTEM PERMEASE PROTEIN NGCG"/>
    <property type="match status" value="1"/>
</dbReference>
<keyword evidence="3" id="KW-1003">Cell membrane</keyword>
<keyword evidence="2 7" id="KW-0813">Transport</keyword>
<dbReference type="CDD" id="cd06261">
    <property type="entry name" value="TM_PBP2"/>
    <property type="match status" value="1"/>
</dbReference>
<dbReference type="GO" id="GO:0055085">
    <property type="term" value="P:transmembrane transport"/>
    <property type="evidence" value="ECO:0007669"/>
    <property type="project" value="InterPro"/>
</dbReference>
<feature type="transmembrane region" description="Helical" evidence="7">
    <location>
        <begin position="150"/>
        <end position="173"/>
    </location>
</feature>
<comment type="subcellular location">
    <subcellularLocation>
        <location evidence="1 7">Cell membrane</location>
        <topology evidence="1 7">Multi-pass membrane protein</topology>
    </subcellularLocation>
</comment>
<dbReference type="AlphaFoldDB" id="A0A7Z2VLJ8"/>
<evidence type="ECO:0000256" key="1">
    <source>
        <dbReference type="ARBA" id="ARBA00004651"/>
    </source>
</evidence>
<evidence type="ECO:0000313" key="9">
    <source>
        <dbReference type="EMBL" id="QJD85180.1"/>
    </source>
</evidence>
<dbReference type="InterPro" id="IPR050901">
    <property type="entry name" value="BP-dep_ABC_trans_perm"/>
</dbReference>
<dbReference type="SUPFAM" id="SSF161098">
    <property type="entry name" value="MetI-like"/>
    <property type="match status" value="1"/>
</dbReference>
<evidence type="ECO:0000256" key="4">
    <source>
        <dbReference type="ARBA" id="ARBA00022692"/>
    </source>
</evidence>
<evidence type="ECO:0000256" key="6">
    <source>
        <dbReference type="ARBA" id="ARBA00023136"/>
    </source>
</evidence>
<evidence type="ECO:0000256" key="3">
    <source>
        <dbReference type="ARBA" id="ARBA00022475"/>
    </source>
</evidence>
<feature type="domain" description="ABC transmembrane type-1" evidence="8">
    <location>
        <begin position="84"/>
        <end position="273"/>
    </location>
</feature>
<feature type="transmembrane region" description="Helical" evidence="7">
    <location>
        <begin position="254"/>
        <end position="273"/>
    </location>
</feature>
<dbReference type="PANTHER" id="PTHR32243">
    <property type="entry name" value="MALTOSE TRANSPORT SYSTEM PERMEASE-RELATED"/>
    <property type="match status" value="1"/>
</dbReference>
<keyword evidence="10" id="KW-1185">Reference proteome</keyword>
<dbReference type="KEGG" id="cheb:HH215_19705"/>
<keyword evidence="6 7" id="KW-0472">Membrane</keyword>
<evidence type="ECO:0000256" key="7">
    <source>
        <dbReference type="RuleBase" id="RU363032"/>
    </source>
</evidence>
<dbReference type="Gene3D" id="1.10.3720.10">
    <property type="entry name" value="MetI-like"/>
    <property type="match status" value="1"/>
</dbReference>
<evidence type="ECO:0000259" key="8">
    <source>
        <dbReference type="PROSITE" id="PS50928"/>
    </source>
</evidence>
<proteinExistence type="inferred from homology"/>
<feature type="transmembrane region" description="Helical" evidence="7">
    <location>
        <begin position="24"/>
        <end position="49"/>
    </location>
</feature>
<accession>A0A7Z2VLJ8</accession>
<gene>
    <name evidence="9" type="ORF">HH215_19705</name>
</gene>
<dbReference type="InterPro" id="IPR000515">
    <property type="entry name" value="MetI-like"/>
</dbReference>
<dbReference type="Pfam" id="PF00528">
    <property type="entry name" value="BPD_transp_1"/>
    <property type="match status" value="1"/>
</dbReference>
<dbReference type="InterPro" id="IPR035906">
    <property type="entry name" value="MetI-like_sf"/>
</dbReference>
<name>A0A7Z2VLJ8_9BACL</name>
<feature type="transmembrane region" description="Helical" evidence="7">
    <location>
        <begin position="90"/>
        <end position="108"/>
    </location>
</feature>
<dbReference type="PROSITE" id="PS50928">
    <property type="entry name" value="ABC_TM1"/>
    <property type="match status" value="1"/>
</dbReference>
<keyword evidence="4 7" id="KW-0812">Transmembrane</keyword>
<comment type="similarity">
    <text evidence="7">Belongs to the binding-protein-dependent transport system permease family.</text>
</comment>
<evidence type="ECO:0000313" key="10">
    <source>
        <dbReference type="Proteomes" id="UP000502248"/>
    </source>
</evidence>
<feature type="transmembrane region" description="Helical" evidence="7">
    <location>
        <begin position="120"/>
        <end position="138"/>
    </location>
</feature>
<dbReference type="EMBL" id="CP051680">
    <property type="protein sequence ID" value="QJD85180.1"/>
    <property type="molecule type" value="Genomic_DNA"/>
</dbReference>
<dbReference type="RefSeq" id="WP_169281446.1">
    <property type="nucleotide sequence ID" value="NZ_CP051680.1"/>
</dbReference>
<organism evidence="9 10">
    <name type="scientific">Cohnella herbarum</name>
    <dbReference type="NCBI Taxonomy" id="2728023"/>
    <lineage>
        <taxon>Bacteria</taxon>
        <taxon>Bacillati</taxon>
        <taxon>Bacillota</taxon>
        <taxon>Bacilli</taxon>
        <taxon>Bacillales</taxon>
        <taxon>Paenibacillaceae</taxon>
        <taxon>Cohnella</taxon>
    </lineage>
</organism>
<dbReference type="Proteomes" id="UP000502248">
    <property type="component" value="Chromosome"/>
</dbReference>
<dbReference type="GO" id="GO:0005886">
    <property type="term" value="C:plasma membrane"/>
    <property type="evidence" value="ECO:0007669"/>
    <property type="project" value="UniProtKB-SubCell"/>
</dbReference>
<feature type="transmembrane region" description="Helical" evidence="7">
    <location>
        <begin position="194"/>
        <end position="219"/>
    </location>
</feature>
<evidence type="ECO:0000256" key="2">
    <source>
        <dbReference type="ARBA" id="ARBA00022448"/>
    </source>
</evidence>